<dbReference type="AlphaFoldDB" id="A0A5C5X5M6"/>
<gene>
    <name evidence="2" type="ORF">KOR42_17000</name>
</gene>
<organism evidence="2 3">
    <name type="scientific">Thalassoglobus neptunius</name>
    <dbReference type="NCBI Taxonomy" id="1938619"/>
    <lineage>
        <taxon>Bacteria</taxon>
        <taxon>Pseudomonadati</taxon>
        <taxon>Planctomycetota</taxon>
        <taxon>Planctomycetia</taxon>
        <taxon>Planctomycetales</taxon>
        <taxon>Planctomycetaceae</taxon>
        <taxon>Thalassoglobus</taxon>
    </lineage>
</organism>
<dbReference type="PANTHER" id="PTHR16509">
    <property type="match status" value="1"/>
</dbReference>
<dbReference type="SUPFAM" id="SSF56300">
    <property type="entry name" value="Metallo-dependent phosphatases"/>
    <property type="match status" value="1"/>
</dbReference>
<dbReference type="Pfam" id="PF00149">
    <property type="entry name" value="Metallophos"/>
    <property type="match status" value="1"/>
</dbReference>
<keyword evidence="3" id="KW-1185">Reference proteome</keyword>
<comment type="caution">
    <text evidence="2">The sequence shown here is derived from an EMBL/GenBank/DDBJ whole genome shotgun (WGS) entry which is preliminary data.</text>
</comment>
<dbReference type="InterPro" id="IPR029052">
    <property type="entry name" value="Metallo-depent_PP-like"/>
</dbReference>
<dbReference type="PROSITE" id="PS51318">
    <property type="entry name" value="TAT"/>
    <property type="match status" value="1"/>
</dbReference>
<accession>A0A5C5X5M6</accession>
<reference evidence="2 3" key="1">
    <citation type="submission" date="2019-02" db="EMBL/GenBank/DDBJ databases">
        <title>Deep-cultivation of Planctomycetes and their phenomic and genomic characterization uncovers novel biology.</title>
        <authorList>
            <person name="Wiegand S."/>
            <person name="Jogler M."/>
            <person name="Boedeker C."/>
            <person name="Pinto D."/>
            <person name="Vollmers J."/>
            <person name="Rivas-Marin E."/>
            <person name="Kohn T."/>
            <person name="Peeters S.H."/>
            <person name="Heuer A."/>
            <person name="Rast P."/>
            <person name="Oberbeckmann S."/>
            <person name="Bunk B."/>
            <person name="Jeske O."/>
            <person name="Meyerdierks A."/>
            <person name="Storesund J.E."/>
            <person name="Kallscheuer N."/>
            <person name="Luecker S."/>
            <person name="Lage O.M."/>
            <person name="Pohl T."/>
            <person name="Merkel B.J."/>
            <person name="Hornburger P."/>
            <person name="Mueller R.-W."/>
            <person name="Bruemmer F."/>
            <person name="Labrenz M."/>
            <person name="Spormann A.M."/>
            <person name="Op Den Camp H."/>
            <person name="Overmann J."/>
            <person name="Amann R."/>
            <person name="Jetten M.S.M."/>
            <person name="Mascher T."/>
            <person name="Medema M.H."/>
            <person name="Devos D.P."/>
            <person name="Kaster A.-K."/>
            <person name="Ovreas L."/>
            <person name="Rohde M."/>
            <person name="Galperin M.Y."/>
            <person name="Jogler C."/>
        </authorList>
    </citation>
    <scope>NUCLEOTIDE SEQUENCE [LARGE SCALE GENOMIC DNA]</scope>
    <source>
        <strain evidence="2 3">KOR42</strain>
    </source>
</reference>
<dbReference type="GO" id="GO:0016787">
    <property type="term" value="F:hydrolase activity"/>
    <property type="evidence" value="ECO:0007669"/>
    <property type="project" value="InterPro"/>
</dbReference>
<dbReference type="Gene3D" id="3.60.21.10">
    <property type="match status" value="2"/>
</dbReference>
<sequence length="297" mass="33285">MTQHTDATGLGRRAFLKNGALVLATTAMSTRDLFAKETKPSVKVGLVTDMHYADKKPAGSRHYRETLAKLEEAAMQFQQDQPDHIVELGDFIDAADSVETEKGYLKRVNKEFAALPGQKHYVLGNHCVHTLTKDEFLDGVGQENSHYSFDAGGFHFVVLDACFRSDGKPYGRKNFKWTDPNIPKDQVEWLSADLKQASGKAVVFIHQRLDVSNNYGVKNAAEVRKVLEESGQVLAVFQGHSHKNDLKEINGIHYCVQRAMVEGSGTENNGYSTMDVFTDGTIRLTGFHKQHDYEWTF</sequence>
<protein>
    <submittedName>
        <fullName evidence="2">Calcineurin-like phosphoesterase superfamily domain protein</fullName>
    </submittedName>
</protein>
<evidence type="ECO:0000313" key="3">
    <source>
        <dbReference type="Proteomes" id="UP000317243"/>
    </source>
</evidence>
<evidence type="ECO:0000313" key="2">
    <source>
        <dbReference type="EMBL" id="TWT58326.1"/>
    </source>
</evidence>
<dbReference type="OrthoDB" id="211986at2"/>
<name>A0A5C5X5M6_9PLAN</name>
<dbReference type="EMBL" id="SIHI01000001">
    <property type="protein sequence ID" value="TWT58326.1"/>
    <property type="molecule type" value="Genomic_DNA"/>
</dbReference>
<feature type="domain" description="Calcineurin-like phosphoesterase" evidence="1">
    <location>
        <begin position="43"/>
        <end position="243"/>
    </location>
</feature>
<dbReference type="InterPro" id="IPR006311">
    <property type="entry name" value="TAT_signal"/>
</dbReference>
<proteinExistence type="predicted"/>
<evidence type="ECO:0000259" key="1">
    <source>
        <dbReference type="Pfam" id="PF00149"/>
    </source>
</evidence>
<dbReference type="Proteomes" id="UP000317243">
    <property type="component" value="Unassembled WGS sequence"/>
</dbReference>
<dbReference type="RefSeq" id="WP_146508633.1">
    <property type="nucleotide sequence ID" value="NZ_SIHI01000001.1"/>
</dbReference>
<dbReference type="InterPro" id="IPR004843">
    <property type="entry name" value="Calcineurin-like_PHP"/>
</dbReference>
<dbReference type="PANTHER" id="PTHR16509:SF1">
    <property type="entry name" value="MANGANESE-DEPENDENT ADP-RIBOSE_CDP-ALCOHOL DIPHOSPHATASE"/>
    <property type="match status" value="1"/>
</dbReference>